<evidence type="ECO:0000256" key="1">
    <source>
        <dbReference type="ARBA" id="ARBA00023125"/>
    </source>
</evidence>
<dbReference type="PANTHER" id="PTHR43479:SF11">
    <property type="entry name" value="ACREF_ENVCD OPERON REPRESSOR-RELATED"/>
    <property type="match status" value="1"/>
</dbReference>
<dbReference type="Gene3D" id="1.10.357.10">
    <property type="entry name" value="Tetracycline Repressor, domain 2"/>
    <property type="match status" value="1"/>
</dbReference>
<feature type="DNA-binding region" description="H-T-H motif" evidence="2">
    <location>
        <begin position="39"/>
        <end position="58"/>
    </location>
</feature>
<dbReference type="Pfam" id="PF00440">
    <property type="entry name" value="TetR_N"/>
    <property type="match status" value="1"/>
</dbReference>
<comment type="caution">
    <text evidence="5">The sequence shown here is derived from an EMBL/GenBank/DDBJ whole genome shotgun (WGS) entry which is preliminary data.</text>
</comment>
<dbReference type="InterPro" id="IPR050624">
    <property type="entry name" value="HTH-type_Tx_Regulator"/>
</dbReference>
<sequence length="208" mass="24442">MHEEGIMDRTNDMRKARSRQYMTDALLDLMREKDFESISVNEIVKRARVSRSTFYFQFEDKYCFLNQIIDDVLGDLRRAANPSEQLEKGLEWESHAYYQRHFEYIYDHAHFFQTMLGEHGAPLFNKKFEESAYATYQDIFRKVQADSMGAPLDYFIQYIISAHIGITVKWINGGLREPPAAMAELLTKLTFHGLLHGLNMDEQVRLPQ</sequence>
<evidence type="ECO:0000259" key="3">
    <source>
        <dbReference type="PROSITE" id="PS50977"/>
    </source>
</evidence>
<reference evidence="4 6" key="1">
    <citation type="journal article" date="2018" name="Elife">
        <title>Discovery and characterization of a prevalent human gut bacterial enzyme sufficient for the inactivation of a family of plant toxins.</title>
        <authorList>
            <person name="Koppel N."/>
            <person name="Bisanz J.E."/>
            <person name="Pandelia M.E."/>
            <person name="Turnbaugh P.J."/>
            <person name="Balskus E.P."/>
        </authorList>
    </citation>
    <scope>NUCLEOTIDE SEQUENCE [LARGE SCALE GENOMIC DNA]</scope>
    <source>
        <strain evidence="4 6">DSM 16107</strain>
    </source>
</reference>
<gene>
    <name evidence="4" type="ORF">C1876_12795</name>
    <name evidence="5" type="ORF">DMP09_08330</name>
</gene>
<evidence type="ECO:0000313" key="5">
    <source>
        <dbReference type="EMBL" id="RNM41737.1"/>
    </source>
</evidence>
<dbReference type="EMBL" id="QICC01000028">
    <property type="protein sequence ID" value="RNM41737.1"/>
    <property type="molecule type" value="Genomic_DNA"/>
</dbReference>
<keyword evidence="1 2" id="KW-0238">DNA-binding</keyword>
<dbReference type="InterPro" id="IPR001647">
    <property type="entry name" value="HTH_TetR"/>
</dbReference>
<dbReference type="InterPro" id="IPR009057">
    <property type="entry name" value="Homeodomain-like_sf"/>
</dbReference>
<dbReference type="SUPFAM" id="SSF46689">
    <property type="entry name" value="Homeodomain-like"/>
    <property type="match status" value="1"/>
</dbReference>
<keyword evidence="6" id="KW-1185">Reference proteome</keyword>
<protein>
    <recommendedName>
        <fullName evidence="3">HTH tetR-type domain-containing protein</fullName>
    </recommendedName>
</protein>
<evidence type="ECO:0000313" key="7">
    <source>
        <dbReference type="Proteomes" id="UP000270112"/>
    </source>
</evidence>
<dbReference type="Proteomes" id="UP000253817">
    <property type="component" value="Unassembled WGS sequence"/>
</dbReference>
<dbReference type="GO" id="GO:0003677">
    <property type="term" value="F:DNA binding"/>
    <property type="evidence" value="ECO:0007669"/>
    <property type="project" value="UniProtKB-UniRule"/>
</dbReference>
<dbReference type="PROSITE" id="PS50977">
    <property type="entry name" value="HTH_TETR_2"/>
    <property type="match status" value="1"/>
</dbReference>
<dbReference type="EMBL" id="PPTT01000024">
    <property type="protein sequence ID" value="RDB67560.1"/>
    <property type="molecule type" value="Genomic_DNA"/>
</dbReference>
<dbReference type="InterPro" id="IPR039532">
    <property type="entry name" value="TetR_C_Firmicutes"/>
</dbReference>
<proteinExistence type="predicted"/>
<dbReference type="Proteomes" id="UP000270112">
    <property type="component" value="Unassembled WGS sequence"/>
</dbReference>
<dbReference type="Pfam" id="PF14278">
    <property type="entry name" value="TetR_C_8"/>
    <property type="match status" value="1"/>
</dbReference>
<evidence type="ECO:0000313" key="4">
    <source>
        <dbReference type="EMBL" id="RDB67560.1"/>
    </source>
</evidence>
<accession>A0A3N0IXP1</accession>
<reference evidence="7" key="2">
    <citation type="submission" date="2018-05" db="EMBL/GenBank/DDBJ databases">
        <title>Genome Sequencing of selected type strains of the family Eggerthellaceae.</title>
        <authorList>
            <person name="Danylec N."/>
            <person name="Stoll D.A."/>
            <person name="Doetsch A."/>
            <person name="Huch M."/>
        </authorList>
    </citation>
    <scope>NUCLEOTIDE SEQUENCE [LARGE SCALE GENOMIC DNA]</scope>
    <source>
        <strain evidence="7">DSM 16107</strain>
    </source>
</reference>
<organism evidence="5 7">
    <name type="scientific">Eggerthella sinensis</name>
    <dbReference type="NCBI Taxonomy" id="242230"/>
    <lineage>
        <taxon>Bacteria</taxon>
        <taxon>Bacillati</taxon>
        <taxon>Actinomycetota</taxon>
        <taxon>Coriobacteriia</taxon>
        <taxon>Eggerthellales</taxon>
        <taxon>Eggerthellaceae</taxon>
        <taxon>Eggerthella</taxon>
    </lineage>
</organism>
<evidence type="ECO:0000313" key="6">
    <source>
        <dbReference type="Proteomes" id="UP000253817"/>
    </source>
</evidence>
<name>A0A3N0IXP1_9ACTN</name>
<dbReference type="PANTHER" id="PTHR43479">
    <property type="entry name" value="ACREF/ENVCD OPERON REPRESSOR-RELATED"/>
    <property type="match status" value="1"/>
</dbReference>
<reference evidence="5" key="3">
    <citation type="journal article" date="2019" name="Microbiol. Resour. Announc.">
        <title>Draft Genome Sequences of Type Strains of Gordonibacter faecihominis, Paraeggerthella hongkongensis, Parvibacter caecicola,Slackia equolifaciens, Slackia faecicanis, and Slackia isoflavoniconvertens.</title>
        <authorList>
            <person name="Danylec N."/>
            <person name="Stoll D.A."/>
            <person name="Dotsch A."/>
            <person name="Huch M."/>
        </authorList>
    </citation>
    <scope>NUCLEOTIDE SEQUENCE</scope>
    <source>
        <strain evidence="5">DSM 16107</strain>
    </source>
</reference>
<dbReference type="AlphaFoldDB" id="A0A3N0IXP1"/>
<evidence type="ECO:0000256" key="2">
    <source>
        <dbReference type="PROSITE-ProRule" id="PRU00335"/>
    </source>
</evidence>
<feature type="domain" description="HTH tetR-type" evidence="3">
    <location>
        <begin position="16"/>
        <end position="76"/>
    </location>
</feature>